<keyword evidence="6 8" id="KW-1133">Transmembrane helix</keyword>
<evidence type="ECO:0000256" key="3">
    <source>
        <dbReference type="ARBA" id="ARBA00022692"/>
    </source>
</evidence>
<feature type="domain" description="ABC transmembrane type-1" evidence="10">
    <location>
        <begin position="26"/>
        <end position="307"/>
    </location>
</feature>
<feature type="transmembrane region" description="Helical" evidence="8">
    <location>
        <begin position="284"/>
        <end position="305"/>
    </location>
</feature>
<organism evidence="11 12">
    <name type="scientific">Paenibacillus ginsengarvi</name>
    <dbReference type="NCBI Taxonomy" id="400777"/>
    <lineage>
        <taxon>Bacteria</taxon>
        <taxon>Bacillati</taxon>
        <taxon>Bacillota</taxon>
        <taxon>Bacilli</taxon>
        <taxon>Bacillales</taxon>
        <taxon>Paenibacillaceae</taxon>
        <taxon>Paenibacillus</taxon>
    </lineage>
</organism>
<evidence type="ECO:0000256" key="4">
    <source>
        <dbReference type="ARBA" id="ARBA00022741"/>
    </source>
</evidence>
<protein>
    <submittedName>
        <fullName evidence="11">ABC transporter ATP-binding protein</fullName>
    </submittedName>
</protein>
<dbReference type="GO" id="GO:0005524">
    <property type="term" value="F:ATP binding"/>
    <property type="evidence" value="ECO:0007669"/>
    <property type="project" value="UniProtKB-KW"/>
</dbReference>
<evidence type="ECO:0000313" key="12">
    <source>
        <dbReference type="Proteomes" id="UP000282311"/>
    </source>
</evidence>
<gene>
    <name evidence="11" type="ORF">D7M11_18860</name>
</gene>
<dbReference type="PANTHER" id="PTHR43394:SF1">
    <property type="entry name" value="ATP-BINDING CASSETTE SUB-FAMILY B MEMBER 10, MITOCHONDRIAL"/>
    <property type="match status" value="1"/>
</dbReference>
<evidence type="ECO:0000256" key="1">
    <source>
        <dbReference type="ARBA" id="ARBA00004651"/>
    </source>
</evidence>
<dbReference type="InterPro" id="IPR017871">
    <property type="entry name" value="ABC_transporter-like_CS"/>
</dbReference>
<evidence type="ECO:0000259" key="10">
    <source>
        <dbReference type="PROSITE" id="PS50929"/>
    </source>
</evidence>
<dbReference type="PROSITE" id="PS00211">
    <property type="entry name" value="ABC_TRANSPORTER_1"/>
    <property type="match status" value="1"/>
</dbReference>
<evidence type="ECO:0000256" key="5">
    <source>
        <dbReference type="ARBA" id="ARBA00022840"/>
    </source>
</evidence>
<dbReference type="SUPFAM" id="SSF90123">
    <property type="entry name" value="ABC transporter transmembrane region"/>
    <property type="match status" value="1"/>
</dbReference>
<dbReference type="Gene3D" id="3.40.50.300">
    <property type="entry name" value="P-loop containing nucleotide triphosphate hydrolases"/>
    <property type="match status" value="1"/>
</dbReference>
<dbReference type="InterPro" id="IPR036640">
    <property type="entry name" value="ABC1_TM_sf"/>
</dbReference>
<keyword evidence="3 8" id="KW-0812">Transmembrane</keyword>
<dbReference type="Pfam" id="PF00664">
    <property type="entry name" value="ABC_membrane"/>
    <property type="match status" value="1"/>
</dbReference>
<feature type="transmembrane region" description="Helical" evidence="8">
    <location>
        <begin position="21"/>
        <end position="44"/>
    </location>
</feature>
<keyword evidence="12" id="KW-1185">Reference proteome</keyword>
<feature type="transmembrane region" description="Helical" evidence="8">
    <location>
        <begin position="250"/>
        <end position="272"/>
    </location>
</feature>
<name>A0A3B0C798_9BACL</name>
<dbReference type="InterPro" id="IPR027417">
    <property type="entry name" value="P-loop_NTPase"/>
</dbReference>
<dbReference type="Pfam" id="PF00005">
    <property type="entry name" value="ABC_tran"/>
    <property type="match status" value="1"/>
</dbReference>
<dbReference type="PROSITE" id="PS50893">
    <property type="entry name" value="ABC_TRANSPORTER_2"/>
    <property type="match status" value="1"/>
</dbReference>
<evidence type="ECO:0000259" key="9">
    <source>
        <dbReference type="PROSITE" id="PS50893"/>
    </source>
</evidence>
<dbReference type="GO" id="GO:0015421">
    <property type="term" value="F:ABC-type oligopeptide transporter activity"/>
    <property type="evidence" value="ECO:0007669"/>
    <property type="project" value="TreeGrafter"/>
</dbReference>
<evidence type="ECO:0000256" key="7">
    <source>
        <dbReference type="ARBA" id="ARBA00023136"/>
    </source>
</evidence>
<dbReference type="InterPro" id="IPR003593">
    <property type="entry name" value="AAA+_ATPase"/>
</dbReference>
<comment type="caution">
    <text evidence="11">The sequence shown here is derived from an EMBL/GenBank/DDBJ whole genome shotgun (WGS) entry which is preliminary data.</text>
</comment>
<keyword evidence="2" id="KW-0813">Transport</keyword>
<dbReference type="InterPro" id="IPR003439">
    <property type="entry name" value="ABC_transporter-like_ATP-bd"/>
</dbReference>
<sequence>MPKRVSKPVFVQLLLPYVGRFWFIYFCLALVLLAGIADGLLFTWFFQTITNAAVSGDESTVRTYFALGSILVIVMMTVQYMNMYLESLATSKVKTSLANDLFAHLIKLPTRYYTSHHSGDLVARMTQDVGQIGGAIGGNLLSLIRQPLWAAASFAYLVTIHPPLALIALMLGPLTAVLAHSFGRLMRRNGRHIQELTGKQTEYVNDSFAGHLVIRAFGLESDRSRGFRRQNDRLRGLQLKEGRLKAGLQAGSTGISIAAQIIVLGIGSLLIVRQELSIGELVAFISLTQGLIGPFSSMAGTWAGFQRSLAAAERIFQVMREPAAIQAPSAATDSAPALTDGIRYENVSFAYDTNRTILKHFDLYIPAGKTVAFVGPSGAGKSTVFNLTLGLYEVNAGMILIDGQRLGESADRKRNYLSLVPQETFLFSGSIRSNIALGRSGATDEDITQAAIAAEAHRFIMELPQGYETEVGERGIRLSGGQKQKISIARALLRNAPVLLLDEATSALDSESEASIQRALRTLMQNRTTLVIAHRLSTVLDVDLIVVMDQGRIAEMGNHLQLLEQGGLYASMFAIQYREYMKAPAVQDLV</sequence>
<dbReference type="Gene3D" id="1.20.1560.10">
    <property type="entry name" value="ABC transporter type 1, transmembrane domain"/>
    <property type="match status" value="1"/>
</dbReference>
<accession>A0A3B0C798</accession>
<keyword evidence="7 8" id="KW-0472">Membrane</keyword>
<dbReference type="SMART" id="SM00382">
    <property type="entry name" value="AAA"/>
    <property type="match status" value="1"/>
</dbReference>
<keyword evidence="4" id="KW-0547">Nucleotide-binding</keyword>
<dbReference type="InterPro" id="IPR011527">
    <property type="entry name" value="ABC1_TM_dom"/>
</dbReference>
<proteinExistence type="predicted"/>
<feature type="domain" description="ABC transporter" evidence="9">
    <location>
        <begin position="342"/>
        <end position="575"/>
    </location>
</feature>
<dbReference type="GO" id="GO:0016887">
    <property type="term" value="F:ATP hydrolysis activity"/>
    <property type="evidence" value="ECO:0007669"/>
    <property type="project" value="InterPro"/>
</dbReference>
<evidence type="ECO:0000256" key="6">
    <source>
        <dbReference type="ARBA" id="ARBA00022989"/>
    </source>
</evidence>
<evidence type="ECO:0000256" key="8">
    <source>
        <dbReference type="SAM" id="Phobius"/>
    </source>
</evidence>
<dbReference type="GO" id="GO:0005886">
    <property type="term" value="C:plasma membrane"/>
    <property type="evidence" value="ECO:0007669"/>
    <property type="project" value="UniProtKB-SubCell"/>
</dbReference>
<evidence type="ECO:0000313" key="11">
    <source>
        <dbReference type="EMBL" id="RKN82035.1"/>
    </source>
</evidence>
<dbReference type="PANTHER" id="PTHR43394">
    <property type="entry name" value="ATP-DEPENDENT PERMEASE MDL1, MITOCHONDRIAL"/>
    <property type="match status" value="1"/>
</dbReference>
<dbReference type="RefSeq" id="WP_120748789.1">
    <property type="nucleotide sequence ID" value="NZ_RBAH01000013.1"/>
</dbReference>
<feature type="transmembrane region" description="Helical" evidence="8">
    <location>
        <begin position="164"/>
        <end position="183"/>
    </location>
</feature>
<dbReference type="InterPro" id="IPR039421">
    <property type="entry name" value="Type_1_exporter"/>
</dbReference>
<dbReference type="PROSITE" id="PS50929">
    <property type="entry name" value="ABC_TM1F"/>
    <property type="match status" value="1"/>
</dbReference>
<dbReference type="EMBL" id="RBAH01000013">
    <property type="protein sequence ID" value="RKN82035.1"/>
    <property type="molecule type" value="Genomic_DNA"/>
</dbReference>
<dbReference type="OrthoDB" id="9770415at2"/>
<dbReference type="AlphaFoldDB" id="A0A3B0C798"/>
<reference evidence="11 12" key="1">
    <citation type="journal article" date="2007" name="Int. J. Syst. Evol. Microbiol.">
        <title>Paenibacillus ginsengarvi sp. nov., isolated from soil from ginseng cultivation.</title>
        <authorList>
            <person name="Yoon M.H."/>
            <person name="Ten L.N."/>
            <person name="Im W.T."/>
        </authorList>
    </citation>
    <scope>NUCLEOTIDE SEQUENCE [LARGE SCALE GENOMIC DNA]</scope>
    <source>
        <strain evidence="11 12">KCTC 13059</strain>
    </source>
</reference>
<dbReference type="CDD" id="cd07346">
    <property type="entry name" value="ABC_6TM_exporters"/>
    <property type="match status" value="1"/>
</dbReference>
<dbReference type="FunFam" id="3.40.50.300:FF:000287">
    <property type="entry name" value="Multidrug ABC transporter ATP-binding protein"/>
    <property type="match status" value="1"/>
</dbReference>
<dbReference type="Proteomes" id="UP000282311">
    <property type="component" value="Unassembled WGS sequence"/>
</dbReference>
<comment type="subcellular location">
    <subcellularLocation>
        <location evidence="1">Cell membrane</location>
        <topology evidence="1">Multi-pass membrane protein</topology>
    </subcellularLocation>
</comment>
<keyword evidence="5 11" id="KW-0067">ATP-binding</keyword>
<evidence type="ECO:0000256" key="2">
    <source>
        <dbReference type="ARBA" id="ARBA00022448"/>
    </source>
</evidence>
<dbReference type="SUPFAM" id="SSF52540">
    <property type="entry name" value="P-loop containing nucleoside triphosphate hydrolases"/>
    <property type="match status" value="1"/>
</dbReference>
<feature type="transmembrane region" description="Helical" evidence="8">
    <location>
        <begin position="64"/>
        <end position="85"/>
    </location>
</feature>